<evidence type="ECO:0000313" key="5">
    <source>
        <dbReference type="Proteomes" id="UP000183407"/>
    </source>
</evidence>
<comment type="subcellular location">
    <subcellularLocation>
        <location evidence="1">Carboxysome</location>
    </subcellularLocation>
</comment>
<dbReference type="OrthoDB" id="196195at2"/>
<reference evidence="5" key="1">
    <citation type="submission" date="2016-10" db="EMBL/GenBank/DDBJ databases">
        <authorList>
            <person name="Varghese N."/>
        </authorList>
    </citation>
    <scope>NUCLEOTIDE SEQUENCE [LARGE SCALE GENOMIC DNA]</scope>
    <source>
        <strain evidence="5">DSM 44719</strain>
    </source>
</reference>
<dbReference type="InterPro" id="IPR036677">
    <property type="entry name" value="EutN_CcmL_sf"/>
</dbReference>
<dbReference type="SUPFAM" id="SSF159133">
    <property type="entry name" value="EutN/CcmL-like"/>
    <property type="match status" value="1"/>
</dbReference>
<dbReference type="AlphaFoldDB" id="A0A1H4QTY4"/>
<keyword evidence="3" id="KW-1283">Bacterial microcompartment</keyword>
<keyword evidence="2" id="KW-1282">Carboxysome</keyword>
<evidence type="ECO:0000256" key="3">
    <source>
        <dbReference type="ARBA" id="ARBA00024446"/>
    </source>
</evidence>
<dbReference type="RefSeq" id="WP_073368015.1">
    <property type="nucleotide sequence ID" value="NZ_FNTL01000004.1"/>
</dbReference>
<evidence type="ECO:0000256" key="2">
    <source>
        <dbReference type="ARBA" id="ARBA00023669"/>
    </source>
</evidence>
<protein>
    <submittedName>
        <fullName evidence="4">Ethanolamine utilization protein EutN</fullName>
    </submittedName>
</protein>
<organism evidence="4 5">
    <name type="scientific">Rhodococcus jostii</name>
    <dbReference type="NCBI Taxonomy" id="132919"/>
    <lineage>
        <taxon>Bacteria</taxon>
        <taxon>Bacillati</taxon>
        <taxon>Actinomycetota</taxon>
        <taxon>Actinomycetes</taxon>
        <taxon>Mycobacteriales</taxon>
        <taxon>Nocardiaceae</taxon>
        <taxon>Rhodococcus</taxon>
    </lineage>
</organism>
<dbReference type="EMBL" id="FNTL01000004">
    <property type="protein sequence ID" value="SEC23139.1"/>
    <property type="molecule type" value="Genomic_DNA"/>
</dbReference>
<accession>A0A1H4QTY4</accession>
<dbReference type="Gene3D" id="2.40.50.220">
    <property type="entry name" value="EutN/Ccml"/>
    <property type="match status" value="1"/>
</dbReference>
<dbReference type="GO" id="GO:0031470">
    <property type="term" value="C:carboxysome"/>
    <property type="evidence" value="ECO:0007669"/>
    <property type="project" value="UniProtKB-SubCell"/>
</dbReference>
<name>A0A1H4QTY4_RHOJO</name>
<sequence>MITATVTGSVWSTRRIEGIPAGALLEVEVDESGARLVAFDVLGTGLGERVIVAQGSMASNWFTGPPPPVDALIIGSIDADRASSQTLTTTTTS</sequence>
<evidence type="ECO:0000313" key="4">
    <source>
        <dbReference type="EMBL" id="SEC23139.1"/>
    </source>
</evidence>
<gene>
    <name evidence="4" type="ORF">SAMN04490220_1117</name>
</gene>
<dbReference type="PROSITE" id="PS51932">
    <property type="entry name" value="BMV"/>
    <property type="match status" value="1"/>
</dbReference>
<dbReference type="PANTHER" id="PTHR36539">
    <property type="entry name" value="ETHANOLAMINE UTILIZATION PROTEIN EUTN"/>
    <property type="match status" value="1"/>
</dbReference>
<proteinExistence type="predicted"/>
<dbReference type="InterPro" id="IPR004992">
    <property type="entry name" value="EutN_CcmL"/>
</dbReference>
<evidence type="ECO:0000256" key="1">
    <source>
        <dbReference type="ARBA" id="ARBA00023587"/>
    </source>
</evidence>
<dbReference type="Proteomes" id="UP000183407">
    <property type="component" value="Unassembled WGS sequence"/>
</dbReference>
<dbReference type="Pfam" id="PF03319">
    <property type="entry name" value="EutN_CcmL"/>
    <property type="match status" value="1"/>
</dbReference>
<dbReference type="CDD" id="cd01614">
    <property type="entry name" value="EutN_CcmL"/>
    <property type="match status" value="1"/>
</dbReference>